<organism evidence="9 10">
    <name type="scientific">Podospora appendiculata</name>
    <dbReference type="NCBI Taxonomy" id="314037"/>
    <lineage>
        <taxon>Eukaryota</taxon>
        <taxon>Fungi</taxon>
        <taxon>Dikarya</taxon>
        <taxon>Ascomycota</taxon>
        <taxon>Pezizomycotina</taxon>
        <taxon>Sordariomycetes</taxon>
        <taxon>Sordariomycetidae</taxon>
        <taxon>Sordariales</taxon>
        <taxon>Podosporaceae</taxon>
        <taxon>Podospora</taxon>
    </lineage>
</organism>
<comment type="caution">
    <text evidence="9">The sequence shown here is derived from an EMBL/GenBank/DDBJ whole genome shotgun (WGS) entry which is preliminary data.</text>
</comment>
<feature type="domain" description="WSC" evidence="8">
    <location>
        <begin position="45"/>
        <end position="159"/>
    </location>
</feature>
<keyword evidence="5" id="KW-0472">Membrane</keyword>
<dbReference type="AlphaFoldDB" id="A0AAE1CIN0"/>
<dbReference type="PANTHER" id="PTHR24269">
    <property type="entry name" value="KREMEN PROTEIN"/>
    <property type="match status" value="1"/>
</dbReference>
<evidence type="ECO:0000256" key="2">
    <source>
        <dbReference type="ARBA" id="ARBA00022692"/>
    </source>
</evidence>
<evidence type="ECO:0000256" key="3">
    <source>
        <dbReference type="ARBA" id="ARBA00022729"/>
    </source>
</evidence>
<evidence type="ECO:0000313" key="9">
    <source>
        <dbReference type="EMBL" id="KAK3695468.1"/>
    </source>
</evidence>
<feature type="chain" id="PRO_5042201830" evidence="7">
    <location>
        <begin position="17"/>
        <end position="374"/>
    </location>
</feature>
<feature type="signal peptide" evidence="7">
    <location>
        <begin position="1"/>
        <end position="16"/>
    </location>
</feature>
<keyword evidence="6" id="KW-0325">Glycoprotein</keyword>
<evidence type="ECO:0000256" key="5">
    <source>
        <dbReference type="ARBA" id="ARBA00023136"/>
    </source>
</evidence>
<name>A0AAE1CIN0_9PEZI</name>
<keyword evidence="2" id="KW-0812">Transmembrane</keyword>
<comment type="subcellular location">
    <subcellularLocation>
        <location evidence="1">Membrane</location>
        <topology evidence="1">Single-pass membrane protein</topology>
    </subcellularLocation>
</comment>
<sequence>MGWLIQAFVAVPGLLSLVGNTGVDVQGYFGTVARENAECPSTADDFRYLGCYKGFNNAVTASFGPSPQRYNPPGDPSWSFPGWDPGSDTDNTMTPLTCARACRGLGYKYAAVRDNNCNCGLQLEPDTLSITGGVCNIPCYGDISQTCGGDDAQVYVDPTFADLALVPYQATGNAALAASYQYLGCFYAPYNFRTDDAHSDIFTNSMETCLSLCAGLGYPYAVGTPQTGQVHCNCGTNFGVGAYRVHPAGIEGCGYDCAETVGVTCDPTSTVAGAPKCCGRHDYYPVYINPELEGCYTPIIPGYKNSTDQPFYECGDVPLSLTGSAKTLAEKTYTDAQPGIGTKINIAHPDTVVDAGGGGVLLLRLLRPSNEWRP</sequence>
<accession>A0AAE1CIN0</accession>
<dbReference type="GO" id="GO:0005886">
    <property type="term" value="C:plasma membrane"/>
    <property type="evidence" value="ECO:0007669"/>
    <property type="project" value="TreeGrafter"/>
</dbReference>
<feature type="domain" description="WSC" evidence="8">
    <location>
        <begin position="179"/>
        <end position="290"/>
    </location>
</feature>
<dbReference type="PROSITE" id="PS51212">
    <property type="entry name" value="WSC"/>
    <property type="match status" value="2"/>
</dbReference>
<dbReference type="InterPro" id="IPR002889">
    <property type="entry name" value="WSC_carb-bd"/>
</dbReference>
<keyword evidence="10" id="KW-1185">Reference proteome</keyword>
<dbReference type="Proteomes" id="UP001270362">
    <property type="component" value="Unassembled WGS sequence"/>
</dbReference>
<reference evidence="9" key="2">
    <citation type="submission" date="2023-06" db="EMBL/GenBank/DDBJ databases">
        <authorList>
            <consortium name="Lawrence Berkeley National Laboratory"/>
            <person name="Haridas S."/>
            <person name="Hensen N."/>
            <person name="Bonometti L."/>
            <person name="Westerberg I."/>
            <person name="Brannstrom I.O."/>
            <person name="Guillou S."/>
            <person name="Cros-Aarteil S."/>
            <person name="Calhoun S."/>
            <person name="Kuo A."/>
            <person name="Mondo S."/>
            <person name="Pangilinan J."/>
            <person name="Riley R."/>
            <person name="Labutti K."/>
            <person name="Andreopoulos B."/>
            <person name="Lipzen A."/>
            <person name="Chen C."/>
            <person name="Yanf M."/>
            <person name="Daum C."/>
            <person name="Ng V."/>
            <person name="Clum A."/>
            <person name="Steindorff A."/>
            <person name="Ohm R."/>
            <person name="Martin F."/>
            <person name="Silar P."/>
            <person name="Natvig D."/>
            <person name="Lalanne C."/>
            <person name="Gautier V."/>
            <person name="Ament-Velasquez S.L."/>
            <person name="Kruys A."/>
            <person name="Hutchinson M.I."/>
            <person name="Powell A.J."/>
            <person name="Barry K."/>
            <person name="Miller A.N."/>
            <person name="Grigoriev I.V."/>
            <person name="Debuchy R."/>
            <person name="Gladieux P."/>
            <person name="Thoren M.H."/>
            <person name="Johannesson H."/>
        </authorList>
    </citation>
    <scope>NUCLEOTIDE SEQUENCE</scope>
    <source>
        <strain evidence="9">CBS 314.62</strain>
    </source>
</reference>
<keyword evidence="4" id="KW-1133">Transmembrane helix</keyword>
<evidence type="ECO:0000256" key="7">
    <source>
        <dbReference type="SAM" id="SignalP"/>
    </source>
</evidence>
<keyword evidence="3 7" id="KW-0732">Signal</keyword>
<dbReference type="Pfam" id="PF01822">
    <property type="entry name" value="WSC"/>
    <property type="match status" value="1"/>
</dbReference>
<evidence type="ECO:0000313" key="10">
    <source>
        <dbReference type="Proteomes" id="UP001270362"/>
    </source>
</evidence>
<protein>
    <submittedName>
        <fullName evidence="9">WSC domain-containing protein</fullName>
    </submittedName>
</protein>
<dbReference type="PANTHER" id="PTHR24269:SF16">
    <property type="entry name" value="PROTEIN SLG1"/>
    <property type="match status" value="1"/>
</dbReference>
<proteinExistence type="predicted"/>
<gene>
    <name evidence="9" type="ORF">B0T22DRAFT_107909</name>
</gene>
<evidence type="ECO:0000256" key="1">
    <source>
        <dbReference type="ARBA" id="ARBA00004167"/>
    </source>
</evidence>
<reference evidence="9" key="1">
    <citation type="journal article" date="2023" name="Mol. Phylogenet. Evol.">
        <title>Genome-scale phylogeny and comparative genomics of the fungal order Sordariales.</title>
        <authorList>
            <person name="Hensen N."/>
            <person name="Bonometti L."/>
            <person name="Westerberg I."/>
            <person name="Brannstrom I.O."/>
            <person name="Guillou S."/>
            <person name="Cros-Aarteil S."/>
            <person name="Calhoun S."/>
            <person name="Haridas S."/>
            <person name="Kuo A."/>
            <person name="Mondo S."/>
            <person name="Pangilinan J."/>
            <person name="Riley R."/>
            <person name="LaButti K."/>
            <person name="Andreopoulos B."/>
            <person name="Lipzen A."/>
            <person name="Chen C."/>
            <person name="Yan M."/>
            <person name="Daum C."/>
            <person name="Ng V."/>
            <person name="Clum A."/>
            <person name="Steindorff A."/>
            <person name="Ohm R.A."/>
            <person name="Martin F."/>
            <person name="Silar P."/>
            <person name="Natvig D.O."/>
            <person name="Lalanne C."/>
            <person name="Gautier V."/>
            <person name="Ament-Velasquez S.L."/>
            <person name="Kruys A."/>
            <person name="Hutchinson M.I."/>
            <person name="Powell A.J."/>
            <person name="Barry K."/>
            <person name="Miller A.N."/>
            <person name="Grigoriev I.V."/>
            <person name="Debuchy R."/>
            <person name="Gladieux P."/>
            <person name="Hiltunen Thoren M."/>
            <person name="Johannesson H."/>
        </authorList>
    </citation>
    <scope>NUCLEOTIDE SEQUENCE</scope>
    <source>
        <strain evidence="9">CBS 314.62</strain>
    </source>
</reference>
<evidence type="ECO:0000259" key="8">
    <source>
        <dbReference type="PROSITE" id="PS51212"/>
    </source>
</evidence>
<evidence type="ECO:0000256" key="6">
    <source>
        <dbReference type="ARBA" id="ARBA00023180"/>
    </source>
</evidence>
<dbReference type="InterPro" id="IPR051836">
    <property type="entry name" value="Kremen_rcpt"/>
</dbReference>
<evidence type="ECO:0000256" key="4">
    <source>
        <dbReference type="ARBA" id="ARBA00022989"/>
    </source>
</evidence>
<dbReference type="EMBL" id="JAULSO010000001">
    <property type="protein sequence ID" value="KAK3695468.1"/>
    <property type="molecule type" value="Genomic_DNA"/>
</dbReference>
<dbReference type="SMART" id="SM00321">
    <property type="entry name" value="WSC"/>
    <property type="match status" value="1"/>
</dbReference>